<reference evidence="1 2" key="1">
    <citation type="submission" date="2021-06" db="EMBL/GenBank/DDBJ databases">
        <title>A haploid diamondback moth (Plutella xylostella L.) genome assembly resolves 31 chromosomes and identifies a diamide resistance mutation.</title>
        <authorList>
            <person name="Ward C.M."/>
            <person name="Perry K.D."/>
            <person name="Baker G."/>
            <person name="Powis K."/>
            <person name="Heckel D.G."/>
            <person name="Baxter S.W."/>
        </authorList>
    </citation>
    <scope>NUCLEOTIDE SEQUENCE [LARGE SCALE GENOMIC DNA]</scope>
    <source>
        <strain evidence="1 2">LV</strain>
        <tissue evidence="1">Single pupa</tissue>
    </source>
</reference>
<evidence type="ECO:0000313" key="1">
    <source>
        <dbReference type="EMBL" id="KAG7303775.1"/>
    </source>
</evidence>
<gene>
    <name evidence="1" type="ORF">JYU34_010670</name>
</gene>
<dbReference type="Proteomes" id="UP000823941">
    <property type="component" value="Chromosome 15"/>
</dbReference>
<evidence type="ECO:0000313" key="2">
    <source>
        <dbReference type="Proteomes" id="UP000823941"/>
    </source>
</evidence>
<keyword evidence="2" id="KW-1185">Reference proteome</keyword>
<accession>A0ABQ7QEY5</accession>
<organism evidence="1 2">
    <name type="scientific">Plutella xylostella</name>
    <name type="common">Diamondback moth</name>
    <name type="synonym">Plutella maculipennis</name>
    <dbReference type="NCBI Taxonomy" id="51655"/>
    <lineage>
        <taxon>Eukaryota</taxon>
        <taxon>Metazoa</taxon>
        <taxon>Ecdysozoa</taxon>
        <taxon>Arthropoda</taxon>
        <taxon>Hexapoda</taxon>
        <taxon>Insecta</taxon>
        <taxon>Pterygota</taxon>
        <taxon>Neoptera</taxon>
        <taxon>Endopterygota</taxon>
        <taxon>Lepidoptera</taxon>
        <taxon>Glossata</taxon>
        <taxon>Ditrysia</taxon>
        <taxon>Yponomeutoidea</taxon>
        <taxon>Plutellidae</taxon>
        <taxon>Plutella</taxon>
    </lineage>
</organism>
<comment type="caution">
    <text evidence="1">The sequence shown here is derived from an EMBL/GenBank/DDBJ whole genome shotgun (WGS) entry which is preliminary data.</text>
</comment>
<name>A0ABQ7QEY5_PLUXY</name>
<protein>
    <submittedName>
        <fullName evidence="1">Uncharacterized protein</fullName>
    </submittedName>
</protein>
<sequence length="87" mass="9912">MSQREFVMLERKQFLLRVLEPSAPARPRPPPCGLVELRGAGWDELDRVEGHQCLWQVGVAGSDWARDAPRLPQCDMALRGHVVPRLR</sequence>
<dbReference type="EMBL" id="JAHIBW010000015">
    <property type="protein sequence ID" value="KAG7303775.1"/>
    <property type="molecule type" value="Genomic_DNA"/>
</dbReference>
<proteinExistence type="predicted"/>